<dbReference type="InterPro" id="IPR036901">
    <property type="entry name" value="Asp/Orn_carbamoylTrfase_sf"/>
</dbReference>
<dbReference type="InterPro" id="IPR006132">
    <property type="entry name" value="Asp/Orn_carbamoyltranf_P-bd"/>
</dbReference>
<dbReference type="Pfam" id="PF02729">
    <property type="entry name" value="OTCace_N"/>
    <property type="match status" value="1"/>
</dbReference>
<dbReference type="GO" id="GO:0004585">
    <property type="term" value="F:ornithine carbamoyltransferase activity"/>
    <property type="evidence" value="ECO:0007669"/>
    <property type="project" value="TreeGrafter"/>
</dbReference>
<dbReference type="NCBIfam" id="NF003384">
    <property type="entry name" value="PRK04523.1"/>
    <property type="match status" value="1"/>
</dbReference>
<dbReference type="PANTHER" id="PTHR45753:SF3">
    <property type="entry name" value="ORNITHINE TRANSCARBAMYLASE, MITOCHONDRIAL"/>
    <property type="match status" value="1"/>
</dbReference>
<gene>
    <name evidence="5" type="primary">argF'</name>
    <name evidence="5" type="ORF">Poly30_39320</name>
</gene>
<dbReference type="SUPFAM" id="SSF53671">
    <property type="entry name" value="Aspartate/ornithine carbamoyltransferase"/>
    <property type="match status" value="1"/>
</dbReference>
<dbReference type="GO" id="GO:0043857">
    <property type="term" value="F:N-acetylornithine carbamoyltransferase activity"/>
    <property type="evidence" value="ECO:0007669"/>
    <property type="project" value="UniProtKB-EC"/>
</dbReference>
<dbReference type="EMBL" id="CP036434">
    <property type="protein sequence ID" value="QDV08389.1"/>
    <property type="molecule type" value="Genomic_DNA"/>
</dbReference>
<dbReference type="Proteomes" id="UP000320390">
    <property type="component" value="Chromosome"/>
</dbReference>
<evidence type="ECO:0000259" key="4">
    <source>
        <dbReference type="Pfam" id="PF02729"/>
    </source>
</evidence>
<dbReference type="PANTHER" id="PTHR45753">
    <property type="entry name" value="ORNITHINE CARBAMOYLTRANSFERASE, MITOCHONDRIAL"/>
    <property type="match status" value="1"/>
</dbReference>
<dbReference type="EC" id="2.1.3.9" evidence="5"/>
<keyword evidence="6" id="KW-1185">Reference proteome</keyword>
<feature type="domain" description="Aspartate/ornithine carbamoyltransferase carbamoyl-P binding" evidence="4">
    <location>
        <begin position="46"/>
        <end position="202"/>
    </location>
</feature>
<evidence type="ECO:0000313" key="6">
    <source>
        <dbReference type="Proteomes" id="UP000320390"/>
    </source>
</evidence>
<reference evidence="5 6" key="1">
    <citation type="submission" date="2019-02" db="EMBL/GenBank/DDBJ databases">
        <title>Deep-cultivation of Planctomycetes and their phenomic and genomic characterization uncovers novel biology.</title>
        <authorList>
            <person name="Wiegand S."/>
            <person name="Jogler M."/>
            <person name="Boedeker C."/>
            <person name="Pinto D."/>
            <person name="Vollmers J."/>
            <person name="Rivas-Marin E."/>
            <person name="Kohn T."/>
            <person name="Peeters S.H."/>
            <person name="Heuer A."/>
            <person name="Rast P."/>
            <person name="Oberbeckmann S."/>
            <person name="Bunk B."/>
            <person name="Jeske O."/>
            <person name="Meyerdierks A."/>
            <person name="Storesund J.E."/>
            <person name="Kallscheuer N."/>
            <person name="Luecker S."/>
            <person name="Lage O.M."/>
            <person name="Pohl T."/>
            <person name="Merkel B.J."/>
            <person name="Hornburger P."/>
            <person name="Mueller R.-W."/>
            <person name="Bruemmer F."/>
            <person name="Labrenz M."/>
            <person name="Spormann A.M."/>
            <person name="Op den Camp H."/>
            <person name="Overmann J."/>
            <person name="Amann R."/>
            <person name="Jetten M.S.M."/>
            <person name="Mascher T."/>
            <person name="Medema M.H."/>
            <person name="Devos D.P."/>
            <person name="Kaster A.-K."/>
            <person name="Ovreas L."/>
            <person name="Rohde M."/>
            <person name="Galperin M.Y."/>
            <person name="Jogler C."/>
        </authorList>
    </citation>
    <scope>NUCLEOTIDE SEQUENCE [LARGE SCALE GENOMIC DNA]</scope>
    <source>
        <strain evidence="5 6">Poly30</strain>
    </source>
</reference>
<organism evidence="5 6">
    <name type="scientific">Saltatorellus ferox</name>
    <dbReference type="NCBI Taxonomy" id="2528018"/>
    <lineage>
        <taxon>Bacteria</taxon>
        <taxon>Pseudomonadati</taxon>
        <taxon>Planctomycetota</taxon>
        <taxon>Planctomycetia</taxon>
        <taxon>Planctomycetia incertae sedis</taxon>
        <taxon>Saltatorellus</taxon>
    </lineage>
</organism>
<dbReference type="InterPro" id="IPR006130">
    <property type="entry name" value="Asp/Orn_carbamoylTrfase"/>
</dbReference>
<dbReference type="GO" id="GO:0042450">
    <property type="term" value="P:L-arginine biosynthetic process via ornithine"/>
    <property type="evidence" value="ECO:0007669"/>
    <property type="project" value="TreeGrafter"/>
</dbReference>
<dbReference type="GO" id="GO:0016597">
    <property type="term" value="F:amino acid binding"/>
    <property type="evidence" value="ECO:0007669"/>
    <property type="project" value="InterPro"/>
</dbReference>
<sequence length="378" mass="40794">MSKFLPEAGKRVSGCGAALPYDSFVNPSSPSQESAARAPGKTPAGLIRLSDLSDARLADVLDLSDRFKAGVRRTELAGKSVGFLFFRGSLRTRTAFEVAVHQLGGQGVHMSAGSDFWEVEARDGVVMDGTAPEHVRDAAAVMSNYCDALAIRPRPAGNAWAVDRRDEGIHAWARHATVPIINMESALSHPLQALADLMTLRETFGRDLSGKRLAIVWTPSPTPAGPSVVHSILLAALRSGMQVSLAHPRGYELDEGVMSEAKALGAQHPTGGLEHANTSRDAAAGAHVVYARSWMSLENYGNKTRAASRVATERRDWLVDESLMQLGNEARLMHPMPIRRNLEVTDSVLDGPRSLVYQQAANRLPTQKGLLSLLLRGQ</sequence>
<evidence type="ECO:0000313" key="5">
    <source>
        <dbReference type="EMBL" id="QDV08389.1"/>
    </source>
</evidence>
<comment type="similarity">
    <text evidence="2">Belongs to the aspartate/ornithine carbamoyltransferase superfamily.</text>
</comment>
<dbReference type="Gene3D" id="3.40.50.1370">
    <property type="entry name" value="Aspartate/ornithine carbamoyltransferase"/>
    <property type="match status" value="2"/>
</dbReference>
<feature type="domain" description="Aspartate/ornithine carbamoyltransferase Asp/Orn-binding" evidence="3">
    <location>
        <begin position="227"/>
        <end position="373"/>
    </location>
</feature>
<proteinExistence type="inferred from homology"/>
<dbReference type="PRINTS" id="PR00100">
    <property type="entry name" value="AOTCASE"/>
</dbReference>
<dbReference type="PRINTS" id="PR00101">
    <property type="entry name" value="ATCASE"/>
</dbReference>
<keyword evidence="1 2" id="KW-0808">Transferase</keyword>
<evidence type="ECO:0000256" key="1">
    <source>
        <dbReference type="ARBA" id="ARBA00022679"/>
    </source>
</evidence>
<name>A0A518EWC1_9BACT</name>
<dbReference type="AlphaFoldDB" id="A0A518EWC1"/>
<dbReference type="GO" id="GO:0019240">
    <property type="term" value="P:citrulline biosynthetic process"/>
    <property type="evidence" value="ECO:0007669"/>
    <property type="project" value="TreeGrafter"/>
</dbReference>
<evidence type="ECO:0000256" key="2">
    <source>
        <dbReference type="RuleBase" id="RU003634"/>
    </source>
</evidence>
<dbReference type="InterPro" id="IPR006131">
    <property type="entry name" value="Asp_carbamoyltransf_Asp/Orn-bd"/>
</dbReference>
<accession>A0A518EWC1</accession>
<evidence type="ECO:0000259" key="3">
    <source>
        <dbReference type="Pfam" id="PF00185"/>
    </source>
</evidence>
<dbReference type="Pfam" id="PF00185">
    <property type="entry name" value="OTCace"/>
    <property type="match status" value="1"/>
</dbReference>
<protein>
    <submittedName>
        <fullName evidence="5">N-acetylornithine carbamoyltransferase</fullName>
        <ecNumber evidence="5">2.1.3.9</ecNumber>
    </submittedName>
</protein>